<evidence type="ECO:0000256" key="8">
    <source>
        <dbReference type="ARBA" id="ARBA00022989"/>
    </source>
</evidence>
<accession>A0A553PI24</accession>
<dbReference type="PROSITE" id="PS51013">
    <property type="entry name" value="PANNEXIN"/>
    <property type="match status" value="1"/>
</dbReference>
<comment type="subcellular location">
    <subcellularLocation>
        <location evidence="1">Cell junction</location>
        <location evidence="1">Gap junction</location>
    </subcellularLocation>
    <subcellularLocation>
        <location evidence="2 12">Cell membrane</location>
        <topology evidence="2 12">Multi-pass membrane protein</topology>
    </subcellularLocation>
</comment>
<evidence type="ECO:0000256" key="6">
    <source>
        <dbReference type="ARBA" id="ARBA00022868"/>
    </source>
</evidence>
<evidence type="ECO:0000256" key="12">
    <source>
        <dbReference type="RuleBase" id="RU010713"/>
    </source>
</evidence>
<dbReference type="GO" id="GO:0005886">
    <property type="term" value="C:plasma membrane"/>
    <property type="evidence" value="ECO:0007669"/>
    <property type="project" value="UniProtKB-SubCell"/>
</dbReference>
<keyword evidence="9 12" id="KW-0406">Ion transport</keyword>
<keyword evidence="5 12" id="KW-0812">Transmembrane</keyword>
<dbReference type="Pfam" id="PF00876">
    <property type="entry name" value="Innexin"/>
    <property type="match status" value="1"/>
</dbReference>
<comment type="caution">
    <text evidence="12">Lacks conserved residue(s) required for the propagation of feature annotation.</text>
</comment>
<keyword evidence="3 12" id="KW-0813">Transport</keyword>
<comment type="caution">
    <text evidence="14">The sequence shown here is derived from an EMBL/GenBank/DDBJ whole genome shotgun (WGS) entry which is preliminary data.</text>
</comment>
<feature type="compositionally biased region" description="Basic residues" evidence="13">
    <location>
        <begin position="429"/>
        <end position="440"/>
    </location>
</feature>
<organism evidence="14 15">
    <name type="scientific">Tigriopus californicus</name>
    <name type="common">Marine copepod</name>
    <dbReference type="NCBI Taxonomy" id="6832"/>
    <lineage>
        <taxon>Eukaryota</taxon>
        <taxon>Metazoa</taxon>
        <taxon>Ecdysozoa</taxon>
        <taxon>Arthropoda</taxon>
        <taxon>Crustacea</taxon>
        <taxon>Multicrustacea</taxon>
        <taxon>Hexanauplia</taxon>
        <taxon>Copepoda</taxon>
        <taxon>Harpacticoida</taxon>
        <taxon>Harpacticidae</taxon>
        <taxon>Tigriopus</taxon>
    </lineage>
</organism>
<gene>
    <name evidence="12" type="primary">inx</name>
    <name evidence="14" type="ORF">TCAL_10529</name>
</gene>
<dbReference type="PANTHER" id="PTHR11893">
    <property type="entry name" value="INNEXIN"/>
    <property type="match status" value="1"/>
</dbReference>
<keyword evidence="15" id="KW-1185">Reference proteome</keyword>
<evidence type="ECO:0000256" key="4">
    <source>
        <dbReference type="ARBA" id="ARBA00022475"/>
    </source>
</evidence>
<evidence type="ECO:0000256" key="9">
    <source>
        <dbReference type="ARBA" id="ARBA00023065"/>
    </source>
</evidence>
<evidence type="ECO:0000256" key="1">
    <source>
        <dbReference type="ARBA" id="ARBA00004610"/>
    </source>
</evidence>
<keyword evidence="4" id="KW-1003">Cell membrane</keyword>
<evidence type="ECO:0000256" key="2">
    <source>
        <dbReference type="ARBA" id="ARBA00004651"/>
    </source>
</evidence>
<dbReference type="EMBL" id="VCGU01000004">
    <property type="protein sequence ID" value="TRY77338.1"/>
    <property type="molecule type" value="Genomic_DNA"/>
</dbReference>
<dbReference type="PANTHER" id="PTHR11893:SF41">
    <property type="entry name" value="INNEXIN INX2"/>
    <property type="match status" value="1"/>
</dbReference>
<comment type="function">
    <text evidence="12">Structural component of the gap junctions.</text>
</comment>
<dbReference type="PRINTS" id="PR01262">
    <property type="entry name" value="INNEXIN"/>
</dbReference>
<dbReference type="GO" id="GO:0005921">
    <property type="term" value="C:gap junction"/>
    <property type="evidence" value="ECO:0007669"/>
    <property type="project" value="UniProtKB-SubCell"/>
</dbReference>
<protein>
    <recommendedName>
        <fullName evidence="12">Innexin</fullName>
    </recommendedName>
</protein>
<evidence type="ECO:0000256" key="13">
    <source>
        <dbReference type="SAM" id="MobiDB-lite"/>
    </source>
</evidence>
<dbReference type="GO" id="GO:0005243">
    <property type="term" value="F:gap junction channel activity"/>
    <property type="evidence" value="ECO:0007669"/>
    <property type="project" value="TreeGrafter"/>
</dbReference>
<evidence type="ECO:0000256" key="3">
    <source>
        <dbReference type="ARBA" id="ARBA00022448"/>
    </source>
</evidence>
<dbReference type="Proteomes" id="UP000318571">
    <property type="component" value="Chromosome 5"/>
</dbReference>
<feature type="compositionally biased region" description="Basic residues" evidence="13">
    <location>
        <begin position="396"/>
        <end position="406"/>
    </location>
</feature>
<dbReference type="GO" id="GO:0034220">
    <property type="term" value="P:monoatomic ion transmembrane transport"/>
    <property type="evidence" value="ECO:0007669"/>
    <property type="project" value="UniProtKB-KW"/>
</dbReference>
<evidence type="ECO:0000256" key="11">
    <source>
        <dbReference type="ARBA" id="ARBA00023303"/>
    </source>
</evidence>
<feature type="transmembrane region" description="Helical" evidence="12">
    <location>
        <begin position="121"/>
        <end position="138"/>
    </location>
</feature>
<name>A0A553PI24_TIGCA</name>
<proteinExistence type="inferred from homology"/>
<evidence type="ECO:0000256" key="7">
    <source>
        <dbReference type="ARBA" id="ARBA00022949"/>
    </source>
</evidence>
<keyword evidence="8 12" id="KW-1133">Transmembrane helix</keyword>
<keyword evidence="10 12" id="KW-0472">Membrane</keyword>
<feature type="region of interest" description="Disordered" evidence="13">
    <location>
        <begin position="396"/>
        <end position="448"/>
    </location>
</feature>
<dbReference type="STRING" id="6832.A0A553PI24"/>
<keyword evidence="7" id="KW-0965">Cell junction</keyword>
<evidence type="ECO:0000313" key="14">
    <source>
        <dbReference type="EMBL" id="TRY77338.1"/>
    </source>
</evidence>
<keyword evidence="6" id="KW-0303">Gap junction</keyword>
<reference evidence="14 15" key="1">
    <citation type="journal article" date="2018" name="Nat. Ecol. Evol.">
        <title>Genomic signatures of mitonuclear coevolution across populations of Tigriopus californicus.</title>
        <authorList>
            <person name="Barreto F.S."/>
            <person name="Watson E.T."/>
            <person name="Lima T.G."/>
            <person name="Willett C.S."/>
            <person name="Edmands S."/>
            <person name="Li W."/>
            <person name="Burton R.S."/>
        </authorList>
    </citation>
    <scope>NUCLEOTIDE SEQUENCE [LARGE SCALE GENOMIC DNA]</scope>
    <source>
        <strain evidence="14 15">San Diego</strain>
    </source>
</reference>
<evidence type="ECO:0000313" key="15">
    <source>
        <dbReference type="Proteomes" id="UP000318571"/>
    </source>
</evidence>
<sequence>MESRDLNPKMALDLLSSVRYLLKTEDISIDNWIFRLHYRITVLILLTSSAVGVAKQYFGDPINCQTASGVSSKVMDDYCWIHSTFHVRSEYQGNVGCILDTSLSENSAIHLVASNTPDTAFYQWVPFTLVFQALIFYIPRKLWKSFEGGLMEAFGSDSKQSLMLSTVDEVSLEDVDSILVRETVAKKYANFFQSTLHHNNGYFLQYFICEVLNFFIDVFNIFFTDMFLGGRFLRYGSQVMKFYMHSHAERRDLPNPMCTAFPTVTSCTFHSVGTAAGEQKFNSLCVLSLNIINEKIYLLLWFWFYFLTLLTGCHLVYRLFVILIPFTRSFLLLVRARMFSTSDRKTVQRILSRCYLGDWWVLYQLGRNSNTHFYRYLLRYLENTMYVNIRNGEHPRKRRLRQRSSSHLRDAEDDSTTPSGDEKNGSGTMRRRPHGGRAHTKIGMPYNI</sequence>
<dbReference type="InterPro" id="IPR000990">
    <property type="entry name" value="Innexin"/>
</dbReference>
<dbReference type="AlphaFoldDB" id="A0A553PI24"/>
<evidence type="ECO:0000256" key="10">
    <source>
        <dbReference type="ARBA" id="ARBA00023136"/>
    </source>
</evidence>
<dbReference type="GO" id="GO:0007602">
    <property type="term" value="P:phototransduction"/>
    <property type="evidence" value="ECO:0007669"/>
    <property type="project" value="TreeGrafter"/>
</dbReference>
<comment type="similarity">
    <text evidence="12">Belongs to the pannexin family.</text>
</comment>
<evidence type="ECO:0000256" key="5">
    <source>
        <dbReference type="ARBA" id="ARBA00022692"/>
    </source>
</evidence>
<keyword evidence="11 12" id="KW-0407">Ion channel</keyword>
<dbReference type="OMA" id="CQFFKFG"/>